<gene>
    <name evidence="1" type="ORF">CCMP2556_LOCUS42221</name>
</gene>
<sequence>MLGHQAISTCKNPHGVQPTNRCSLNQVRCNFSTGCQPPKEQPEPLRCPITFLEEDVPLVGAPCVLFSQYGLGEGFSNEQKSRVQKASVKFQQRAYDMVDTSEFTEASLRKMAGNGMSLPEGGFMLLMMLLCISNN</sequence>
<accession>A0ABP0QHI7</accession>
<organism evidence="1 2">
    <name type="scientific">Durusdinium trenchii</name>
    <dbReference type="NCBI Taxonomy" id="1381693"/>
    <lineage>
        <taxon>Eukaryota</taxon>
        <taxon>Sar</taxon>
        <taxon>Alveolata</taxon>
        <taxon>Dinophyceae</taxon>
        <taxon>Suessiales</taxon>
        <taxon>Symbiodiniaceae</taxon>
        <taxon>Durusdinium</taxon>
    </lineage>
</organism>
<evidence type="ECO:0000313" key="2">
    <source>
        <dbReference type="Proteomes" id="UP001642484"/>
    </source>
</evidence>
<name>A0ABP0QHI7_9DINO</name>
<proteinExistence type="predicted"/>
<keyword evidence="2" id="KW-1185">Reference proteome</keyword>
<comment type="caution">
    <text evidence="1">The sequence shown here is derived from an EMBL/GenBank/DDBJ whole genome shotgun (WGS) entry which is preliminary data.</text>
</comment>
<reference evidence="1 2" key="1">
    <citation type="submission" date="2024-02" db="EMBL/GenBank/DDBJ databases">
        <authorList>
            <person name="Chen Y."/>
            <person name="Shah S."/>
            <person name="Dougan E. K."/>
            <person name="Thang M."/>
            <person name="Chan C."/>
        </authorList>
    </citation>
    <scope>NUCLEOTIDE SEQUENCE [LARGE SCALE GENOMIC DNA]</scope>
</reference>
<protein>
    <submittedName>
        <fullName evidence="1">Uncharacterized protein</fullName>
    </submittedName>
</protein>
<dbReference type="EMBL" id="CAXAMN010024506">
    <property type="protein sequence ID" value="CAK9087305.1"/>
    <property type="molecule type" value="Genomic_DNA"/>
</dbReference>
<dbReference type="Proteomes" id="UP001642484">
    <property type="component" value="Unassembled WGS sequence"/>
</dbReference>
<evidence type="ECO:0000313" key="1">
    <source>
        <dbReference type="EMBL" id="CAK9087305.1"/>
    </source>
</evidence>